<name>A0ACB9RGU8_9MYRT</name>
<accession>A0ACB9RGU8</accession>
<evidence type="ECO:0000313" key="1">
    <source>
        <dbReference type="EMBL" id="KAI4378267.1"/>
    </source>
</evidence>
<evidence type="ECO:0000313" key="2">
    <source>
        <dbReference type="Proteomes" id="UP001057402"/>
    </source>
</evidence>
<organism evidence="1 2">
    <name type="scientific">Melastoma candidum</name>
    <dbReference type="NCBI Taxonomy" id="119954"/>
    <lineage>
        <taxon>Eukaryota</taxon>
        <taxon>Viridiplantae</taxon>
        <taxon>Streptophyta</taxon>
        <taxon>Embryophyta</taxon>
        <taxon>Tracheophyta</taxon>
        <taxon>Spermatophyta</taxon>
        <taxon>Magnoliopsida</taxon>
        <taxon>eudicotyledons</taxon>
        <taxon>Gunneridae</taxon>
        <taxon>Pentapetalae</taxon>
        <taxon>rosids</taxon>
        <taxon>malvids</taxon>
        <taxon>Myrtales</taxon>
        <taxon>Melastomataceae</taxon>
        <taxon>Melastomatoideae</taxon>
        <taxon>Melastomateae</taxon>
        <taxon>Melastoma</taxon>
    </lineage>
</organism>
<sequence>MRKRRGKDPATGFSNGLDSNKGSLGKDRSFHPRSPRKVFLFCLAFRIVDALLIQTRFHPDEHWQGPEVAHHLAFGYGQLTWELEKGLRGYLHPMIFAALYKVLAAMGLDTPWFMLPCSMFYYQCSEIAAVGVLCVEMIFLRTFNSHQLFSELTNWFMSFCFRRTILEQEKRSLTLKKMGIGVGSHFLCDQTDQCITWLCIVGLLELYLCHDRLKFIFLEALPIG</sequence>
<comment type="caution">
    <text evidence="1">The sequence shown here is derived from an EMBL/GenBank/DDBJ whole genome shotgun (WGS) entry which is preliminary data.</text>
</comment>
<keyword evidence="2" id="KW-1185">Reference proteome</keyword>
<protein>
    <submittedName>
        <fullName evidence="1">Uncharacterized protein</fullName>
    </submittedName>
</protein>
<dbReference type="Proteomes" id="UP001057402">
    <property type="component" value="Chromosome 4"/>
</dbReference>
<reference evidence="2" key="1">
    <citation type="journal article" date="2023" name="Front. Plant Sci.">
        <title>Chromosomal-level genome assembly of Melastoma candidum provides insights into trichome evolution.</title>
        <authorList>
            <person name="Zhong Y."/>
            <person name="Wu W."/>
            <person name="Sun C."/>
            <person name="Zou P."/>
            <person name="Liu Y."/>
            <person name="Dai S."/>
            <person name="Zhou R."/>
        </authorList>
    </citation>
    <scope>NUCLEOTIDE SEQUENCE [LARGE SCALE GENOMIC DNA]</scope>
</reference>
<gene>
    <name evidence="1" type="ORF">MLD38_015768</name>
</gene>
<dbReference type="EMBL" id="CM042883">
    <property type="protein sequence ID" value="KAI4378267.1"/>
    <property type="molecule type" value="Genomic_DNA"/>
</dbReference>
<proteinExistence type="predicted"/>